<dbReference type="GO" id="GO:0003723">
    <property type="term" value="F:RNA binding"/>
    <property type="evidence" value="ECO:0007669"/>
    <property type="project" value="UniProtKB-KW"/>
</dbReference>
<dbReference type="Proteomes" id="UP000710432">
    <property type="component" value="Unassembled WGS sequence"/>
</dbReference>
<evidence type="ECO:0000256" key="7">
    <source>
        <dbReference type="SAM" id="MobiDB-lite"/>
    </source>
</evidence>
<keyword evidence="2" id="KW-0597">Phosphoprotein</keyword>
<dbReference type="PANTHER" id="PTHR15528">
    <property type="entry name" value="PEROXISOME PROLIFERATOR ACTIVATED RECEPTOR GAMMA COACTIVATOR 1 PGC-1 -RELATED"/>
    <property type="match status" value="1"/>
</dbReference>
<keyword evidence="6" id="KW-0539">Nucleus</keyword>
<dbReference type="InterPro" id="IPR034605">
    <property type="entry name" value="PGC-1"/>
</dbReference>
<comment type="subcellular location">
    <subcellularLocation>
        <location evidence="1">Nucleus</location>
    </subcellularLocation>
</comment>
<reference evidence="8" key="1">
    <citation type="submission" date="2020-03" db="EMBL/GenBank/DDBJ databases">
        <title>Studies in the Genomics of Life Span.</title>
        <authorList>
            <person name="Glass D."/>
        </authorList>
    </citation>
    <scope>NUCLEOTIDE SEQUENCE</scope>
    <source>
        <strain evidence="8">LTLLF</strain>
        <tissue evidence="8">Muscle</tissue>
    </source>
</reference>
<dbReference type="GO" id="GO:0045944">
    <property type="term" value="P:positive regulation of transcription by RNA polymerase II"/>
    <property type="evidence" value="ECO:0007669"/>
    <property type="project" value="TreeGrafter"/>
</dbReference>
<evidence type="ECO:0000313" key="8">
    <source>
        <dbReference type="EMBL" id="KAH0521594.1"/>
    </source>
</evidence>
<evidence type="ECO:0000256" key="1">
    <source>
        <dbReference type="ARBA" id="ARBA00004123"/>
    </source>
</evidence>
<organism evidence="8 9">
    <name type="scientific">Microtus ochrogaster</name>
    <name type="common">Prairie vole</name>
    <dbReference type="NCBI Taxonomy" id="79684"/>
    <lineage>
        <taxon>Eukaryota</taxon>
        <taxon>Metazoa</taxon>
        <taxon>Chordata</taxon>
        <taxon>Craniata</taxon>
        <taxon>Vertebrata</taxon>
        <taxon>Euteleostomi</taxon>
        <taxon>Mammalia</taxon>
        <taxon>Eutheria</taxon>
        <taxon>Euarchontoglires</taxon>
        <taxon>Glires</taxon>
        <taxon>Rodentia</taxon>
        <taxon>Myomorpha</taxon>
        <taxon>Muroidea</taxon>
        <taxon>Cricetidae</taxon>
        <taxon>Arvicolinae</taxon>
        <taxon>Microtus</taxon>
    </lineage>
</organism>
<keyword evidence="4" id="KW-0805">Transcription regulation</keyword>
<feature type="region of interest" description="Disordered" evidence="7">
    <location>
        <begin position="38"/>
        <end position="169"/>
    </location>
</feature>
<feature type="compositionally biased region" description="Low complexity" evidence="7">
    <location>
        <begin position="117"/>
        <end position="147"/>
    </location>
</feature>
<keyword evidence="5" id="KW-0804">Transcription</keyword>
<dbReference type="EMBL" id="JAATJU010000001">
    <property type="protein sequence ID" value="KAH0521594.1"/>
    <property type="molecule type" value="Genomic_DNA"/>
</dbReference>
<evidence type="ECO:0000256" key="2">
    <source>
        <dbReference type="ARBA" id="ARBA00022553"/>
    </source>
</evidence>
<dbReference type="AlphaFoldDB" id="A0A8J6H2S3"/>
<dbReference type="GO" id="GO:0003712">
    <property type="term" value="F:transcription coregulator activity"/>
    <property type="evidence" value="ECO:0007669"/>
    <property type="project" value="InterPro"/>
</dbReference>
<gene>
    <name evidence="8" type="ORF">LTLLF_100155</name>
</gene>
<evidence type="ECO:0000256" key="6">
    <source>
        <dbReference type="ARBA" id="ARBA00023242"/>
    </source>
</evidence>
<keyword evidence="8" id="KW-0675">Receptor</keyword>
<sequence length="169" mass="17999">MPTLVIPEVGSLWNVKRHQDITIKPVLSLGPAAPLLPCTTSQEPLDHRTSSEQAEPSAPCLAPSTLLSPKASPCRKDMNTRTPSEPPGKQRSMRCYQKACRSVSPPVRGWQGRCGLSSRSVSSRSNRTSEASSSSLVSSSSRSRSGSLPPPQEVAKDSGLPLNAGEMAH</sequence>
<evidence type="ECO:0000313" key="9">
    <source>
        <dbReference type="Proteomes" id="UP000710432"/>
    </source>
</evidence>
<name>A0A8J6H2S3_MICOH</name>
<evidence type="ECO:0000256" key="5">
    <source>
        <dbReference type="ARBA" id="ARBA00023163"/>
    </source>
</evidence>
<dbReference type="GO" id="GO:0005634">
    <property type="term" value="C:nucleus"/>
    <property type="evidence" value="ECO:0007669"/>
    <property type="project" value="UniProtKB-SubCell"/>
</dbReference>
<proteinExistence type="predicted"/>
<dbReference type="PANTHER" id="PTHR15528:SF5">
    <property type="entry name" value="PEROXISOME PROLIFERATOR-ACTIVATED RECEPTOR GAMMA COACTIVATOR-RELATED PROTEIN 1"/>
    <property type="match status" value="1"/>
</dbReference>
<accession>A0A8J6H2S3</accession>
<comment type="caution">
    <text evidence="8">The sequence shown here is derived from an EMBL/GenBank/DDBJ whole genome shotgun (WGS) entry which is preliminary data.</text>
</comment>
<keyword evidence="3" id="KW-0694">RNA-binding</keyword>
<evidence type="ECO:0000256" key="4">
    <source>
        <dbReference type="ARBA" id="ARBA00023015"/>
    </source>
</evidence>
<evidence type="ECO:0000256" key="3">
    <source>
        <dbReference type="ARBA" id="ARBA00022884"/>
    </source>
</evidence>
<protein>
    <submittedName>
        <fullName evidence="8">Peroxisome proliferator-activated receptor gamma coactivator-related protein 1</fullName>
    </submittedName>
</protein>